<sequence length="406" mass="43457">MTYDLTALRARIPALAAGTAHFDGPGGTQTPLPVIEAIGAALSRPLSIRGDGLPGERNAEDIVTGTRRAMADLLGADPGGVVFGRSATQLIHDFSRTLARDWSPGDEVVVTRLDHDANIRPWIQAAERSGATVRWADFDPATGELTADHIRAVLSERTRLVAVTAASNLIGTIPPVAEIARIVHEAGALLHVDGVHYTAHARVDVGELGADFFVCSPYKFLGPHHGVLAARPELLETLRPDKLLPSTDAVPERFELGTLPYEFLAGTRAAVDFLAGLAAQPGGSRRERLGSAFEAIHAHEDMLRGRLEEGLAAFEEVTVHSRAARRTPTLLLTLRGHDTVDAYRFLAERGVHAPSGNFYALEASRRLGLGDTGGLRLGLAPYTDAEDVERLLEGLSAFLGRTARQG</sequence>
<dbReference type="NCBIfam" id="TIGR01976">
    <property type="entry name" value="am_tr_V_VC1184"/>
    <property type="match status" value="1"/>
</dbReference>
<comment type="caution">
    <text evidence="2">The sequence shown here is derived from an EMBL/GenBank/DDBJ whole genome shotgun (WGS) entry which is preliminary data.</text>
</comment>
<dbReference type="EMBL" id="BAAAXF010000090">
    <property type="protein sequence ID" value="GAA3506437.1"/>
    <property type="molecule type" value="Genomic_DNA"/>
</dbReference>
<feature type="domain" description="Aminotransferase class V" evidence="1">
    <location>
        <begin position="22"/>
        <end position="391"/>
    </location>
</feature>
<accession>A0ABP6UFA5</accession>
<dbReference type="InterPro" id="IPR015421">
    <property type="entry name" value="PyrdxlP-dep_Trfase_major"/>
</dbReference>
<organism evidence="2 3">
    <name type="scientific">Streptomyces prasinosporus</name>
    <dbReference type="NCBI Taxonomy" id="68256"/>
    <lineage>
        <taxon>Bacteria</taxon>
        <taxon>Bacillati</taxon>
        <taxon>Actinomycetota</taxon>
        <taxon>Actinomycetes</taxon>
        <taxon>Kitasatosporales</taxon>
        <taxon>Streptomycetaceae</taxon>
        <taxon>Streptomyces</taxon>
        <taxon>Streptomyces albogriseolus group</taxon>
    </lineage>
</organism>
<evidence type="ECO:0000313" key="2">
    <source>
        <dbReference type="EMBL" id="GAA3506437.1"/>
    </source>
</evidence>
<gene>
    <name evidence="2" type="ORF">GCM10019016_135520</name>
</gene>
<name>A0ABP6UFA5_9ACTN</name>
<dbReference type="Gene3D" id="3.90.1150.10">
    <property type="entry name" value="Aspartate Aminotransferase, domain 1"/>
    <property type="match status" value="1"/>
</dbReference>
<dbReference type="PANTHER" id="PTHR43586:SF21">
    <property type="entry name" value="PYRIDOXAL PHOSPHATE (PLP)-DEPENDENT ASPARTATE AMINOTRANSFERASE SUPERFAMILY"/>
    <property type="match status" value="1"/>
</dbReference>
<proteinExistence type="predicted"/>
<dbReference type="SUPFAM" id="SSF53383">
    <property type="entry name" value="PLP-dependent transferases"/>
    <property type="match status" value="1"/>
</dbReference>
<dbReference type="InterPro" id="IPR015422">
    <property type="entry name" value="PyrdxlP-dep_Trfase_small"/>
</dbReference>
<keyword evidence="3" id="KW-1185">Reference proteome</keyword>
<dbReference type="Gene3D" id="3.40.640.10">
    <property type="entry name" value="Type I PLP-dependent aspartate aminotransferase-like (Major domain)"/>
    <property type="match status" value="1"/>
</dbReference>
<dbReference type="InterPro" id="IPR011340">
    <property type="entry name" value="Cys_dSase-rel"/>
</dbReference>
<dbReference type="InterPro" id="IPR015424">
    <property type="entry name" value="PyrdxlP-dep_Trfase"/>
</dbReference>
<evidence type="ECO:0000313" key="3">
    <source>
        <dbReference type="Proteomes" id="UP001501455"/>
    </source>
</evidence>
<dbReference type="RefSeq" id="WP_345586432.1">
    <property type="nucleotide sequence ID" value="NZ_BAAAXF010000090.1"/>
</dbReference>
<dbReference type="Pfam" id="PF00266">
    <property type="entry name" value="Aminotran_5"/>
    <property type="match status" value="1"/>
</dbReference>
<protein>
    <submittedName>
        <fullName evidence="2">Cysteine desulfurase-like protein</fullName>
    </submittedName>
</protein>
<dbReference type="InterPro" id="IPR000192">
    <property type="entry name" value="Aminotrans_V_dom"/>
</dbReference>
<dbReference type="PANTHER" id="PTHR43586">
    <property type="entry name" value="CYSTEINE DESULFURASE"/>
    <property type="match status" value="1"/>
</dbReference>
<evidence type="ECO:0000259" key="1">
    <source>
        <dbReference type="Pfam" id="PF00266"/>
    </source>
</evidence>
<dbReference type="Proteomes" id="UP001501455">
    <property type="component" value="Unassembled WGS sequence"/>
</dbReference>
<reference evidence="3" key="1">
    <citation type="journal article" date="2019" name="Int. J. Syst. Evol. Microbiol.">
        <title>The Global Catalogue of Microorganisms (GCM) 10K type strain sequencing project: providing services to taxonomists for standard genome sequencing and annotation.</title>
        <authorList>
            <consortium name="The Broad Institute Genomics Platform"/>
            <consortium name="The Broad Institute Genome Sequencing Center for Infectious Disease"/>
            <person name="Wu L."/>
            <person name="Ma J."/>
        </authorList>
    </citation>
    <scope>NUCLEOTIDE SEQUENCE [LARGE SCALE GENOMIC DNA]</scope>
    <source>
        <strain evidence="3">JCM 4816</strain>
    </source>
</reference>